<comment type="caution">
    <text evidence="2">The sequence shown here is derived from an EMBL/GenBank/DDBJ whole genome shotgun (WGS) entry which is preliminary data.</text>
</comment>
<keyword evidence="3" id="KW-1185">Reference proteome</keyword>
<dbReference type="RefSeq" id="WP_185084083.1">
    <property type="nucleotide sequence ID" value="NZ_JACHJB010000001.1"/>
</dbReference>
<evidence type="ECO:0000313" key="2">
    <source>
        <dbReference type="EMBL" id="MBB6346266.1"/>
    </source>
</evidence>
<dbReference type="EMBL" id="JACHJB010000001">
    <property type="protein sequence ID" value="MBB6346266.1"/>
    <property type="molecule type" value="Genomic_DNA"/>
</dbReference>
<accession>A0A7X0EZ12</accession>
<protein>
    <submittedName>
        <fullName evidence="2">Phage baseplate assembly protein gpV</fullName>
    </submittedName>
</protein>
<evidence type="ECO:0000313" key="3">
    <source>
        <dbReference type="Proteomes" id="UP000583800"/>
    </source>
</evidence>
<name>A0A7X0EZ12_9ACTN</name>
<proteinExistence type="predicted"/>
<gene>
    <name evidence="2" type="ORF">FHU36_002775</name>
</gene>
<reference evidence="2 3" key="1">
    <citation type="submission" date="2020-08" db="EMBL/GenBank/DDBJ databases">
        <title>Sequencing the genomes of 1000 actinobacteria strains.</title>
        <authorList>
            <person name="Klenk H.-P."/>
        </authorList>
    </citation>
    <scope>NUCLEOTIDE SEQUENCE [LARGE SCALE GENOMIC DNA]</scope>
    <source>
        <strain evidence="2 3">DSM 45913</strain>
    </source>
</reference>
<feature type="signal peptide" evidence="1">
    <location>
        <begin position="1"/>
        <end position="26"/>
    </location>
</feature>
<dbReference type="AlphaFoldDB" id="A0A7X0EZ12"/>
<dbReference type="Proteomes" id="UP000583800">
    <property type="component" value="Unassembled WGS sequence"/>
</dbReference>
<sequence length="150" mass="14904">MFKRRMAILGAVGALVLTGLGGSALADDAPGARPAAKVVCKTSDGQVIEFAQRVGAIKAEKGPDGEIVVAATEAVVGADVVRTVEADAEAGSAHRVEIPDGKAPEKGEVVRAVPAEPATGPDGKPLVAGKADGKALPVPADAETVTCSTE</sequence>
<evidence type="ECO:0000256" key="1">
    <source>
        <dbReference type="SAM" id="SignalP"/>
    </source>
</evidence>
<organism evidence="2 3">
    <name type="scientific">Nonomuraea muscovyensis</name>
    <dbReference type="NCBI Taxonomy" id="1124761"/>
    <lineage>
        <taxon>Bacteria</taxon>
        <taxon>Bacillati</taxon>
        <taxon>Actinomycetota</taxon>
        <taxon>Actinomycetes</taxon>
        <taxon>Streptosporangiales</taxon>
        <taxon>Streptosporangiaceae</taxon>
        <taxon>Nonomuraea</taxon>
    </lineage>
</organism>
<feature type="chain" id="PRO_5031004340" evidence="1">
    <location>
        <begin position="27"/>
        <end position="150"/>
    </location>
</feature>
<keyword evidence="1" id="KW-0732">Signal</keyword>